<dbReference type="EMBL" id="BARS01024619">
    <property type="protein sequence ID" value="GAG10017.1"/>
    <property type="molecule type" value="Genomic_DNA"/>
</dbReference>
<evidence type="ECO:0000256" key="2">
    <source>
        <dbReference type="ARBA" id="ARBA00022490"/>
    </source>
</evidence>
<keyword evidence="3" id="KW-0479">Metal-binding</keyword>
<dbReference type="Pfam" id="PF07516">
    <property type="entry name" value="SecA_SW"/>
    <property type="match status" value="1"/>
</dbReference>
<comment type="caution">
    <text evidence="6">The sequence shown here is derived from an EMBL/GenBank/DDBJ whole genome shotgun (WGS) entry which is preliminary data.</text>
</comment>
<dbReference type="AlphaFoldDB" id="X0VFM8"/>
<dbReference type="InterPro" id="IPR011116">
    <property type="entry name" value="SecA_Wing/Scaffold"/>
</dbReference>
<proteinExistence type="predicted"/>
<comment type="cofactor">
    <cofactor evidence="1">
        <name>Zn(2+)</name>
        <dbReference type="ChEBI" id="CHEBI:29105"/>
    </cofactor>
</comment>
<dbReference type="GO" id="GO:0017038">
    <property type="term" value="P:protein import"/>
    <property type="evidence" value="ECO:0007669"/>
    <property type="project" value="InterPro"/>
</dbReference>
<keyword evidence="4" id="KW-0862">Zinc</keyword>
<dbReference type="GO" id="GO:0005524">
    <property type="term" value="F:ATP binding"/>
    <property type="evidence" value="ECO:0007669"/>
    <property type="project" value="InterPro"/>
</dbReference>
<protein>
    <recommendedName>
        <fullName evidence="5">SecA Wing/Scaffold domain-containing protein</fullName>
    </recommendedName>
</protein>
<keyword evidence="2" id="KW-0963">Cytoplasm</keyword>
<organism evidence="6">
    <name type="scientific">marine sediment metagenome</name>
    <dbReference type="NCBI Taxonomy" id="412755"/>
    <lineage>
        <taxon>unclassified sequences</taxon>
        <taxon>metagenomes</taxon>
        <taxon>ecological metagenomes</taxon>
    </lineage>
</organism>
<dbReference type="Gene3D" id="1.10.3060.10">
    <property type="entry name" value="Helical scaffold and wing domains of SecA"/>
    <property type="match status" value="1"/>
</dbReference>
<dbReference type="GO" id="GO:0031522">
    <property type="term" value="C:cell envelope Sec protein transport complex"/>
    <property type="evidence" value="ECO:0007669"/>
    <property type="project" value="TreeGrafter"/>
</dbReference>
<name>X0VFM8_9ZZZZ</name>
<dbReference type="GO" id="GO:0005886">
    <property type="term" value="C:plasma membrane"/>
    <property type="evidence" value="ECO:0007669"/>
    <property type="project" value="TreeGrafter"/>
</dbReference>
<dbReference type="GO" id="GO:0006886">
    <property type="term" value="P:intracellular protein transport"/>
    <property type="evidence" value="ECO:0007669"/>
    <property type="project" value="InterPro"/>
</dbReference>
<feature type="non-terminal residue" evidence="6">
    <location>
        <position position="1"/>
    </location>
</feature>
<evidence type="ECO:0000313" key="6">
    <source>
        <dbReference type="EMBL" id="GAG10017.1"/>
    </source>
</evidence>
<dbReference type="Pfam" id="PF02810">
    <property type="entry name" value="SEC-C"/>
    <property type="match status" value="1"/>
</dbReference>
<evidence type="ECO:0000256" key="4">
    <source>
        <dbReference type="ARBA" id="ARBA00022833"/>
    </source>
</evidence>
<sequence>QREMVVGMVHDTVNAALDVYLSSEIPEEERDHDGLSDWLRTRFGVSVPPSETRSMNASEARDHVLEEINCTYKQRESDIAEERMRALERFILLQTIDVKWKDHLYMMDYLKSGIGLRGWGQVDPKMAYKKEGYEMFANMLSSVGTEVAEIIFKVHPEMEGTGRTVWHVSGEGREELTHVFADADEPVPEVREPIKRDVPKVGRNAPCPCGSGKKHKHCCGK</sequence>
<evidence type="ECO:0000256" key="3">
    <source>
        <dbReference type="ARBA" id="ARBA00022723"/>
    </source>
</evidence>
<dbReference type="PANTHER" id="PTHR30612">
    <property type="entry name" value="SECA INNER MEMBRANE COMPONENT OF SEC PROTEIN SECRETION SYSTEM"/>
    <property type="match status" value="1"/>
</dbReference>
<evidence type="ECO:0000256" key="1">
    <source>
        <dbReference type="ARBA" id="ARBA00001947"/>
    </source>
</evidence>
<dbReference type="GO" id="GO:0043952">
    <property type="term" value="P:protein transport by the Sec complex"/>
    <property type="evidence" value="ECO:0007669"/>
    <property type="project" value="TreeGrafter"/>
</dbReference>
<evidence type="ECO:0000259" key="5">
    <source>
        <dbReference type="Pfam" id="PF07516"/>
    </source>
</evidence>
<dbReference type="InterPro" id="IPR000185">
    <property type="entry name" value="SecA"/>
</dbReference>
<dbReference type="InterPro" id="IPR036266">
    <property type="entry name" value="SecA_Wing/Scaffold_sf"/>
</dbReference>
<dbReference type="InterPro" id="IPR004027">
    <property type="entry name" value="SEC_C_motif"/>
</dbReference>
<dbReference type="PANTHER" id="PTHR30612:SF0">
    <property type="entry name" value="CHLOROPLAST PROTEIN-TRANSPORTING ATPASE"/>
    <property type="match status" value="1"/>
</dbReference>
<feature type="domain" description="SecA Wing/Scaffold" evidence="5">
    <location>
        <begin position="3"/>
        <end position="154"/>
    </location>
</feature>
<reference evidence="6" key="1">
    <citation type="journal article" date="2014" name="Front. Microbiol.">
        <title>High frequency of phylogenetically diverse reductive dehalogenase-homologous genes in deep subseafloor sedimentary metagenomes.</title>
        <authorList>
            <person name="Kawai M."/>
            <person name="Futagami T."/>
            <person name="Toyoda A."/>
            <person name="Takaki Y."/>
            <person name="Nishi S."/>
            <person name="Hori S."/>
            <person name="Arai W."/>
            <person name="Tsubouchi T."/>
            <person name="Morono Y."/>
            <person name="Uchiyama I."/>
            <person name="Ito T."/>
            <person name="Fujiyama A."/>
            <person name="Inagaki F."/>
            <person name="Takami H."/>
        </authorList>
    </citation>
    <scope>NUCLEOTIDE SEQUENCE</scope>
    <source>
        <strain evidence="6">Expedition CK06-06</strain>
    </source>
</reference>
<dbReference type="GO" id="GO:0005829">
    <property type="term" value="C:cytosol"/>
    <property type="evidence" value="ECO:0007669"/>
    <property type="project" value="TreeGrafter"/>
</dbReference>
<gene>
    <name evidence="6" type="ORF">S01H1_39063</name>
</gene>
<dbReference type="GO" id="GO:0006605">
    <property type="term" value="P:protein targeting"/>
    <property type="evidence" value="ECO:0007669"/>
    <property type="project" value="InterPro"/>
</dbReference>
<accession>X0VFM8</accession>
<dbReference type="SUPFAM" id="SSF81886">
    <property type="entry name" value="Helical scaffold and wing domains of SecA"/>
    <property type="match status" value="1"/>
</dbReference>
<dbReference type="GO" id="GO:0046872">
    <property type="term" value="F:metal ion binding"/>
    <property type="evidence" value="ECO:0007669"/>
    <property type="project" value="UniProtKB-KW"/>
</dbReference>